<comment type="caution">
    <text evidence="1">The sequence shown here is derived from an EMBL/GenBank/DDBJ whole genome shotgun (WGS) entry which is preliminary data.</text>
</comment>
<organism evidence="1 2">
    <name type="scientific">Curtobacterium citri</name>
    <dbReference type="NCBI Taxonomy" id="3055139"/>
    <lineage>
        <taxon>Bacteria</taxon>
        <taxon>Bacillati</taxon>
        <taxon>Actinomycetota</taxon>
        <taxon>Actinomycetes</taxon>
        <taxon>Micrococcales</taxon>
        <taxon>Microbacteriaceae</taxon>
        <taxon>Curtobacterium</taxon>
    </lineage>
</organism>
<dbReference type="EMBL" id="JAUCML010000003">
    <property type="protein sequence ID" value="MDM7884644.1"/>
    <property type="molecule type" value="Genomic_DNA"/>
</dbReference>
<dbReference type="InterPro" id="IPR011664">
    <property type="entry name" value="Abi_system_AbiD/AbiF-like"/>
</dbReference>
<proteinExistence type="predicted"/>
<dbReference type="Pfam" id="PF07751">
    <property type="entry name" value="Abi_2"/>
    <property type="match status" value="1"/>
</dbReference>
<evidence type="ECO:0000313" key="2">
    <source>
        <dbReference type="Proteomes" id="UP001237823"/>
    </source>
</evidence>
<evidence type="ECO:0000313" key="1">
    <source>
        <dbReference type="EMBL" id="MDM7884644.1"/>
    </source>
</evidence>
<reference evidence="1 2" key="1">
    <citation type="submission" date="2023-06" db="EMBL/GenBank/DDBJ databases">
        <authorList>
            <person name="Feng G."/>
            <person name="Li J."/>
            <person name="Zhu H."/>
        </authorList>
    </citation>
    <scope>NUCLEOTIDE SEQUENCE [LARGE SCALE GENOMIC DNA]</scope>
    <source>
        <strain evidence="1 2">RHCKG23</strain>
    </source>
</reference>
<dbReference type="RefSeq" id="WP_289458051.1">
    <property type="nucleotide sequence ID" value="NZ_JAUCML010000003.1"/>
</dbReference>
<keyword evidence="2" id="KW-1185">Reference proteome</keyword>
<dbReference type="Proteomes" id="UP001237823">
    <property type="component" value="Unassembled WGS sequence"/>
</dbReference>
<protein>
    <submittedName>
        <fullName evidence="1">Abi family protein</fullName>
    </submittedName>
</protein>
<accession>A0ABT7T5L4</accession>
<name>A0ABT7T5L4_9MICO</name>
<sequence>MSVDDQIDLIRARGVVVDDHAGAADLLREVGYYRLTGYLYPFRRSGVRSLPDGRREVVVDDRYREGTSLAEAHELLSFDRALRVLVLEAVERIEVAVRTRLAYAMGRLSPFAHEEPSTFTSAFTGPREAHGGGSEHQVWLDRLAERQARSDESFVRHFRERYDGRMPIWVVTELLEFGQVSRLYGGLRNDLATEVANAFDVPTKQLMRSWLAAVNYVRNVAAHQARLFNRKLVVAPKRPTARQVPALAHLTSGSAPKQFGVYDVLAVMAHLLDSVPSNVDWQERTAALLRAFPETTVVDVRSTGTDPGWLTEPLWHPRHREREG</sequence>
<gene>
    <name evidence="1" type="ORF">QUG92_05950</name>
</gene>